<dbReference type="Pfam" id="PF04402">
    <property type="entry name" value="SIMPL"/>
    <property type="match status" value="1"/>
</dbReference>
<dbReference type="Gene3D" id="3.30.110.170">
    <property type="entry name" value="Protein of unknown function (DUF541), domain 1"/>
    <property type="match status" value="1"/>
</dbReference>
<name>A0ABV9MTN9_9ENTE</name>
<dbReference type="PROSITE" id="PS51257">
    <property type="entry name" value="PROKAR_LIPOPROTEIN"/>
    <property type="match status" value="1"/>
</dbReference>
<dbReference type="InterPro" id="IPR052022">
    <property type="entry name" value="26kDa_periplasmic_antigen"/>
</dbReference>
<reference evidence="3" key="1">
    <citation type="journal article" date="2019" name="Int. J. Syst. Evol. Microbiol.">
        <title>The Global Catalogue of Microorganisms (GCM) 10K type strain sequencing project: providing services to taxonomists for standard genome sequencing and annotation.</title>
        <authorList>
            <consortium name="The Broad Institute Genomics Platform"/>
            <consortium name="The Broad Institute Genome Sequencing Center for Infectious Disease"/>
            <person name="Wu L."/>
            <person name="Ma J."/>
        </authorList>
    </citation>
    <scope>NUCLEOTIDE SEQUENCE [LARGE SCALE GENOMIC DNA]</scope>
    <source>
        <strain evidence="3">CGMCC 1.19032</strain>
    </source>
</reference>
<comment type="caution">
    <text evidence="2">The sequence shown here is derived from an EMBL/GenBank/DDBJ whole genome shotgun (WGS) entry which is preliminary data.</text>
</comment>
<dbReference type="Gene3D" id="3.30.70.2970">
    <property type="entry name" value="Protein of unknown function (DUF541), domain 2"/>
    <property type="match status" value="1"/>
</dbReference>
<evidence type="ECO:0000313" key="2">
    <source>
        <dbReference type="EMBL" id="MFC4718160.1"/>
    </source>
</evidence>
<dbReference type="PANTHER" id="PTHR34387:SF2">
    <property type="entry name" value="SLR1258 PROTEIN"/>
    <property type="match status" value="1"/>
</dbReference>
<feature type="signal peptide" evidence="1">
    <location>
        <begin position="1"/>
        <end position="25"/>
    </location>
</feature>
<feature type="chain" id="PRO_5046871319" evidence="1">
    <location>
        <begin position="26"/>
        <end position="246"/>
    </location>
</feature>
<keyword evidence="1" id="KW-0732">Signal</keyword>
<sequence length="246" mass="27346">MFTKKNARWLFVPLVSFLFLSACTAASTSNTATNATTEKTISVQGQASLLATPTQATLTLAVTTFNEDVTHAQSENTEKMNQTFATLEDLKIPKEQIKTTAYQITPRFNYTSETTEVAGYDVTNQIEITLTDLNLVSQVIDQTVKQGVNQMSHIQFSLSKEKQQELYQEALTQAVLDAKSKAETLAKAAKVKIKHPYQITESSNNFTTPRYETSEVMLEKSFASDTPIASGELVVEARVSVDYRYE</sequence>
<evidence type="ECO:0000313" key="3">
    <source>
        <dbReference type="Proteomes" id="UP001595969"/>
    </source>
</evidence>
<dbReference type="Proteomes" id="UP001595969">
    <property type="component" value="Unassembled WGS sequence"/>
</dbReference>
<dbReference type="PANTHER" id="PTHR34387">
    <property type="entry name" value="SLR1258 PROTEIN"/>
    <property type="match status" value="1"/>
</dbReference>
<protein>
    <submittedName>
        <fullName evidence="2">SIMPL domain-containing protein</fullName>
    </submittedName>
</protein>
<dbReference type="EMBL" id="JBHSGS010000001">
    <property type="protein sequence ID" value="MFC4718160.1"/>
    <property type="molecule type" value="Genomic_DNA"/>
</dbReference>
<proteinExistence type="predicted"/>
<organism evidence="2 3">
    <name type="scientific">Enterococcus lemanii</name>
    <dbReference type="NCBI Taxonomy" id="1159752"/>
    <lineage>
        <taxon>Bacteria</taxon>
        <taxon>Bacillati</taxon>
        <taxon>Bacillota</taxon>
        <taxon>Bacilli</taxon>
        <taxon>Lactobacillales</taxon>
        <taxon>Enterococcaceae</taxon>
        <taxon>Enterococcus</taxon>
    </lineage>
</organism>
<dbReference type="RefSeq" id="WP_204655076.1">
    <property type="nucleotide sequence ID" value="NZ_JAFBFD010000054.1"/>
</dbReference>
<accession>A0ABV9MTN9</accession>
<keyword evidence="3" id="KW-1185">Reference proteome</keyword>
<evidence type="ECO:0000256" key="1">
    <source>
        <dbReference type="SAM" id="SignalP"/>
    </source>
</evidence>
<dbReference type="InterPro" id="IPR007497">
    <property type="entry name" value="SIMPL/DUF541"/>
</dbReference>
<gene>
    <name evidence="2" type="ORF">ACFO5I_00025</name>
</gene>